<comment type="similarity">
    <text evidence="1">Belongs to the RelE toxin family.</text>
</comment>
<dbReference type="Gene3D" id="3.30.2310.20">
    <property type="entry name" value="RelE-like"/>
    <property type="match status" value="1"/>
</dbReference>
<keyword evidence="4" id="KW-1185">Reference proteome</keyword>
<accession>A0A518RJ10</accession>
<dbReference type="AlphaFoldDB" id="A0A518RJ10"/>
<evidence type="ECO:0000313" key="3">
    <source>
        <dbReference type="EMBL" id="QDX27445.1"/>
    </source>
</evidence>
<dbReference type="Pfam" id="PF05016">
    <property type="entry name" value="ParE_toxin"/>
    <property type="match status" value="1"/>
</dbReference>
<evidence type="ECO:0000256" key="1">
    <source>
        <dbReference type="ARBA" id="ARBA00006226"/>
    </source>
</evidence>
<proteinExistence type="inferred from homology"/>
<sequence length="96" mass="10692">MRVAILPSADRDLDAIYDWIVEDDAEAAARHVRRLTAAALSLRDFPMRGMARPEIGAGARSLVVGRYLVLYRVSSARVEIVRFVHGARDIDGLWAD</sequence>
<organism evidence="3 4">
    <name type="scientific">Sphingomonas suaedae</name>
    <dbReference type="NCBI Taxonomy" id="2599297"/>
    <lineage>
        <taxon>Bacteria</taxon>
        <taxon>Pseudomonadati</taxon>
        <taxon>Pseudomonadota</taxon>
        <taxon>Alphaproteobacteria</taxon>
        <taxon>Sphingomonadales</taxon>
        <taxon>Sphingomonadaceae</taxon>
        <taxon>Sphingomonas</taxon>
    </lineage>
</organism>
<dbReference type="InterPro" id="IPR051803">
    <property type="entry name" value="TA_system_RelE-like_toxin"/>
</dbReference>
<name>A0A518RJ10_9SPHN</name>
<dbReference type="RefSeq" id="WP_145848921.1">
    <property type="nucleotide sequence ID" value="NZ_CP042239.1"/>
</dbReference>
<evidence type="ECO:0000256" key="2">
    <source>
        <dbReference type="ARBA" id="ARBA00022649"/>
    </source>
</evidence>
<keyword evidence="2" id="KW-1277">Toxin-antitoxin system</keyword>
<dbReference type="PANTHER" id="PTHR33755:SF6">
    <property type="entry name" value="PLASMID STABILIZATION SYSTEM PROTEIN"/>
    <property type="match status" value="1"/>
</dbReference>
<dbReference type="OrthoDB" id="8369899at2"/>
<dbReference type="KEGG" id="ssua:FPZ54_16485"/>
<dbReference type="InterPro" id="IPR035093">
    <property type="entry name" value="RelE/ParE_toxin_dom_sf"/>
</dbReference>
<dbReference type="PANTHER" id="PTHR33755">
    <property type="entry name" value="TOXIN PARE1-RELATED"/>
    <property type="match status" value="1"/>
</dbReference>
<protein>
    <submittedName>
        <fullName evidence="3">Type II toxin-antitoxin system RelE/ParE family toxin</fullName>
    </submittedName>
</protein>
<dbReference type="EMBL" id="CP042239">
    <property type="protein sequence ID" value="QDX27445.1"/>
    <property type="molecule type" value="Genomic_DNA"/>
</dbReference>
<dbReference type="InterPro" id="IPR007712">
    <property type="entry name" value="RelE/ParE_toxin"/>
</dbReference>
<dbReference type="Proteomes" id="UP000318055">
    <property type="component" value="Chromosome"/>
</dbReference>
<evidence type="ECO:0000313" key="4">
    <source>
        <dbReference type="Proteomes" id="UP000318055"/>
    </source>
</evidence>
<reference evidence="3 4" key="1">
    <citation type="submission" date="2019-07" db="EMBL/GenBank/DDBJ databases">
        <title>Sphingomonas alkalisoli sp. nov., isolated from rhizosphere soil of Suaedae salsa.</title>
        <authorList>
            <person name="Zhang H."/>
            <person name="Xu L."/>
            <person name="Zhang J.-X."/>
            <person name="Sun J.-Q."/>
        </authorList>
    </citation>
    <scope>NUCLEOTIDE SEQUENCE [LARGE SCALE GENOMIC DNA]</scope>
    <source>
        <strain evidence="3 4">XS-10</strain>
    </source>
</reference>
<gene>
    <name evidence="3" type="ORF">FPZ54_16485</name>
</gene>